<dbReference type="AlphaFoldDB" id="A0A8J2WEI2"/>
<evidence type="ECO:0000256" key="3">
    <source>
        <dbReference type="ARBA" id="ARBA00022763"/>
    </source>
</evidence>
<dbReference type="GO" id="GO:0030915">
    <property type="term" value="C:Smc5-Smc6 complex"/>
    <property type="evidence" value="ECO:0007669"/>
    <property type="project" value="UniProtKB-UniRule"/>
</dbReference>
<comment type="subunit">
    <text evidence="7">Component of the SMC5-SMC6 complex.</text>
</comment>
<dbReference type="Proteomes" id="UP000789390">
    <property type="component" value="Unassembled WGS sequence"/>
</dbReference>
<evidence type="ECO:0000256" key="6">
    <source>
        <dbReference type="ARBA" id="ARBA00023242"/>
    </source>
</evidence>
<dbReference type="InterPro" id="IPR027786">
    <property type="entry name" value="Nse4/EID"/>
</dbReference>
<protein>
    <recommendedName>
        <fullName evidence="7">Non-structural maintenance of chromosomes element 4</fullName>
    </recommendedName>
</protein>
<dbReference type="PANTHER" id="PTHR16140">
    <property type="entry name" value="NON-STRUCTURAL MAINTENANCE OF CHROMOSOMES ELEMENT 4"/>
    <property type="match status" value="1"/>
</dbReference>
<keyword evidence="5 7" id="KW-0234">DNA repair</keyword>
<evidence type="ECO:0000313" key="10">
    <source>
        <dbReference type="Proteomes" id="UP000789390"/>
    </source>
</evidence>
<evidence type="ECO:0000256" key="5">
    <source>
        <dbReference type="ARBA" id="ARBA00023204"/>
    </source>
</evidence>
<keyword evidence="6 7" id="KW-0539">Nucleus</keyword>
<reference evidence="9" key="1">
    <citation type="submission" date="2021-11" db="EMBL/GenBank/DDBJ databases">
        <authorList>
            <person name="Schell T."/>
        </authorList>
    </citation>
    <scope>NUCLEOTIDE SEQUENCE</scope>
    <source>
        <strain evidence="9">M5</strain>
    </source>
</reference>
<proteinExistence type="inferred from homology"/>
<dbReference type="PANTHER" id="PTHR16140:SF0">
    <property type="entry name" value="NON-STRUCTURAL MAINTENANCE OF CHROMOSOMES ELEMENT 4"/>
    <property type="match status" value="1"/>
</dbReference>
<dbReference type="GO" id="GO:0005634">
    <property type="term" value="C:nucleus"/>
    <property type="evidence" value="ECO:0007669"/>
    <property type="project" value="UniProtKB-SubCell"/>
</dbReference>
<evidence type="ECO:0000256" key="2">
    <source>
        <dbReference type="ARBA" id="ARBA00008997"/>
    </source>
</evidence>
<evidence type="ECO:0000256" key="7">
    <source>
        <dbReference type="RuleBase" id="RU365071"/>
    </source>
</evidence>
<dbReference type="EMBL" id="CAKKLH010000063">
    <property type="protein sequence ID" value="CAH0101639.1"/>
    <property type="molecule type" value="Genomic_DNA"/>
</dbReference>
<dbReference type="OrthoDB" id="361242at2759"/>
<dbReference type="Pfam" id="PF08743">
    <property type="entry name" value="Nse4_C"/>
    <property type="match status" value="1"/>
</dbReference>
<gene>
    <name evidence="9" type="ORF">DGAL_LOCUS3977</name>
</gene>
<keyword evidence="10" id="KW-1185">Reference proteome</keyword>
<evidence type="ECO:0000313" key="9">
    <source>
        <dbReference type="EMBL" id="CAH0101639.1"/>
    </source>
</evidence>
<comment type="function">
    <text evidence="7">Component of the SMC5-SMC6 complex, that promotes sister chromatid alignment after DNA damage and facilitates double-stranded DNA breaks (DSBs) repair via homologous recombination between sister chromatids.</text>
</comment>
<evidence type="ECO:0000256" key="4">
    <source>
        <dbReference type="ARBA" id="ARBA00023172"/>
    </source>
</evidence>
<dbReference type="GO" id="GO:0006281">
    <property type="term" value="P:DNA repair"/>
    <property type="evidence" value="ECO:0007669"/>
    <property type="project" value="UniProtKB-UniRule"/>
</dbReference>
<dbReference type="GO" id="GO:0006310">
    <property type="term" value="P:DNA recombination"/>
    <property type="evidence" value="ECO:0007669"/>
    <property type="project" value="UniProtKB-UniRule"/>
</dbReference>
<sequence>MAADSQECMDEAESDARMEIQDIIECLKVNELNLSEPGNTSLDGKIAQLDRIFEECKLSVLLSKTIKRLILNLKFIHIDNESGDNNKTVHVSQARLDIVAFSKLVYINHQRIRRVAASIWTFRATDFANRIVRLMNVNEGSQAESLSDTTKIKLDQMVQIYFNQCAPLKPLLGAITLSKVEAVPKERRQRQPRAPQEKIVAQQLQPRKLDDITEDDQNTKVAKHVEYIMRCLRDEYKSNNEKPISFYHFVIDPTSFSNSVENIFYVSFLIKDGFVSISEDGENGLPSLNVINKRIPSSQQSASKKQLILSLDKRMWEEISRGLGLKSAAIDPKAKNNAANKRPRHQ</sequence>
<keyword evidence="4 7" id="KW-0233">DNA recombination</keyword>
<organism evidence="9 10">
    <name type="scientific">Daphnia galeata</name>
    <dbReference type="NCBI Taxonomy" id="27404"/>
    <lineage>
        <taxon>Eukaryota</taxon>
        <taxon>Metazoa</taxon>
        <taxon>Ecdysozoa</taxon>
        <taxon>Arthropoda</taxon>
        <taxon>Crustacea</taxon>
        <taxon>Branchiopoda</taxon>
        <taxon>Diplostraca</taxon>
        <taxon>Cladocera</taxon>
        <taxon>Anomopoda</taxon>
        <taxon>Daphniidae</taxon>
        <taxon>Daphnia</taxon>
    </lineage>
</organism>
<feature type="domain" description="Non-structural maintenance of chromosome element 4 C-terminal" evidence="8">
    <location>
        <begin position="243"/>
        <end position="329"/>
    </location>
</feature>
<comment type="subcellular location">
    <subcellularLocation>
        <location evidence="1 7">Nucleus</location>
    </subcellularLocation>
</comment>
<accession>A0A8J2WEI2</accession>
<comment type="caution">
    <text evidence="9">The sequence shown here is derived from an EMBL/GenBank/DDBJ whole genome shotgun (WGS) entry which is preliminary data.</text>
</comment>
<keyword evidence="3 7" id="KW-0227">DNA damage</keyword>
<comment type="similarity">
    <text evidence="2 7">Belongs to the NSE4 family.</text>
</comment>
<name>A0A8J2WEI2_9CRUS</name>
<evidence type="ECO:0000259" key="8">
    <source>
        <dbReference type="Pfam" id="PF08743"/>
    </source>
</evidence>
<dbReference type="InterPro" id="IPR014854">
    <property type="entry name" value="Nse4_C"/>
</dbReference>
<evidence type="ECO:0000256" key="1">
    <source>
        <dbReference type="ARBA" id="ARBA00004123"/>
    </source>
</evidence>